<protein>
    <submittedName>
        <fullName evidence="1">Uncharacterized protein</fullName>
    </submittedName>
</protein>
<comment type="caution">
    <text evidence="1">The sequence shown here is derived from an EMBL/GenBank/DDBJ whole genome shotgun (WGS) entry which is preliminary data.</text>
</comment>
<evidence type="ECO:0000313" key="1">
    <source>
        <dbReference type="EMBL" id="RDB18483.1"/>
    </source>
</evidence>
<gene>
    <name evidence="1" type="ORF">Hypma_000316</name>
</gene>
<evidence type="ECO:0000313" key="2">
    <source>
        <dbReference type="Proteomes" id="UP000076154"/>
    </source>
</evidence>
<dbReference type="Proteomes" id="UP000076154">
    <property type="component" value="Unassembled WGS sequence"/>
</dbReference>
<accession>A0A369JFK3</accession>
<reference evidence="1" key="1">
    <citation type="submission" date="2018-04" db="EMBL/GenBank/DDBJ databases">
        <title>Whole genome sequencing of Hypsizygus marmoreus.</title>
        <authorList>
            <person name="Choi I.-G."/>
            <person name="Min B."/>
            <person name="Kim J.-G."/>
            <person name="Kim S."/>
            <person name="Oh Y.-L."/>
            <person name="Kong W.-S."/>
            <person name="Park H."/>
            <person name="Jeong J."/>
            <person name="Song E.-S."/>
        </authorList>
    </citation>
    <scope>NUCLEOTIDE SEQUENCE [LARGE SCALE GENOMIC DNA]</scope>
    <source>
        <strain evidence="1">51987-8</strain>
    </source>
</reference>
<dbReference type="AlphaFoldDB" id="A0A369JFK3"/>
<organism evidence="1 2">
    <name type="scientific">Hypsizygus marmoreus</name>
    <name type="common">White beech mushroom</name>
    <name type="synonym">Agaricus marmoreus</name>
    <dbReference type="NCBI Taxonomy" id="39966"/>
    <lineage>
        <taxon>Eukaryota</taxon>
        <taxon>Fungi</taxon>
        <taxon>Dikarya</taxon>
        <taxon>Basidiomycota</taxon>
        <taxon>Agaricomycotina</taxon>
        <taxon>Agaricomycetes</taxon>
        <taxon>Agaricomycetidae</taxon>
        <taxon>Agaricales</taxon>
        <taxon>Tricholomatineae</taxon>
        <taxon>Lyophyllaceae</taxon>
        <taxon>Hypsizygus</taxon>
    </lineage>
</organism>
<dbReference type="EMBL" id="LUEZ02000101">
    <property type="protein sequence ID" value="RDB18483.1"/>
    <property type="molecule type" value="Genomic_DNA"/>
</dbReference>
<name>A0A369JFK3_HYPMA</name>
<sequence>MPCYVALGSGLIRIHPSKRPPHFRNLCDSWARLPVRRPTMRTHLRSIVSALMDSLGAYGVGGDNCRKANMTPFSVRKCRCCILRVTWNPQLQASWADVKKLLVAMQLDLTWVCLVSIGTRHLGSTPLRVYLRQSTQIDDEGS</sequence>
<keyword evidence="2" id="KW-1185">Reference proteome</keyword>
<dbReference type="InParanoid" id="A0A369JFK3"/>
<proteinExistence type="predicted"/>